<evidence type="ECO:0000256" key="1">
    <source>
        <dbReference type="SAM" id="MobiDB-lite"/>
    </source>
</evidence>
<feature type="region of interest" description="Disordered" evidence="1">
    <location>
        <begin position="1"/>
        <end position="36"/>
    </location>
</feature>
<feature type="compositionally biased region" description="Low complexity" evidence="1">
    <location>
        <begin position="15"/>
        <end position="36"/>
    </location>
</feature>
<name>A0A914I6R7_GLORO</name>
<proteinExistence type="predicted"/>
<protein>
    <submittedName>
        <fullName evidence="3">Uncharacterized protein</fullName>
    </submittedName>
</protein>
<evidence type="ECO:0000313" key="2">
    <source>
        <dbReference type="Proteomes" id="UP000887572"/>
    </source>
</evidence>
<feature type="region of interest" description="Disordered" evidence="1">
    <location>
        <begin position="66"/>
        <end position="88"/>
    </location>
</feature>
<dbReference type="Proteomes" id="UP000887572">
    <property type="component" value="Unplaced"/>
</dbReference>
<sequence length="229" mass="23740">MALNDENSGDRHNPSSSSSITAGDSASSDSSSTSTSLLGRLRHFLPRIAASNAALVEAAVVNNGGGSGSTAATETSGCESRHPGDGDEAVTVHLIDSDDDDEDFDDAIEDENGEKDVDDGQEIGADEVLLSVSGAATDEVVTSGVEDVMAENEGKENGVDGFAHKLSQPKQFVQFDVLLCKTDSSTDGEDDDGIVGDGEQHQACVGEPSSKKKYLVVDMEGDQLSSKIV</sequence>
<feature type="region of interest" description="Disordered" evidence="1">
    <location>
        <begin position="183"/>
        <end position="207"/>
    </location>
</feature>
<organism evidence="2 3">
    <name type="scientific">Globodera rostochiensis</name>
    <name type="common">Golden nematode worm</name>
    <name type="synonym">Heterodera rostochiensis</name>
    <dbReference type="NCBI Taxonomy" id="31243"/>
    <lineage>
        <taxon>Eukaryota</taxon>
        <taxon>Metazoa</taxon>
        <taxon>Ecdysozoa</taxon>
        <taxon>Nematoda</taxon>
        <taxon>Chromadorea</taxon>
        <taxon>Rhabditida</taxon>
        <taxon>Tylenchina</taxon>
        <taxon>Tylenchomorpha</taxon>
        <taxon>Tylenchoidea</taxon>
        <taxon>Heteroderidae</taxon>
        <taxon>Heteroderinae</taxon>
        <taxon>Globodera</taxon>
    </lineage>
</organism>
<dbReference type="AlphaFoldDB" id="A0A914I6R7"/>
<reference evidence="3" key="1">
    <citation type="submission" date="2022-11" db="UniProtKB">
        <authorList>
            <consortium name="WormBaseParasite"/>
        </authorList>
    </citation>
    <scope>IDENTIFICATION</scope>
</reference>
<evidence type="ECO:0000313" key="3">
    <source>
        <dbReference type="WBParaSite" id="Gr19_v10_g7274.t1"/>
    </source>
</evidence>
<dbReference type="WBParaSite" id="Gr19_v10_g7274.t1">
    <property type="protein sequence ID" value="Gr19_v10_g7274.t1"/>
    <property type="gene ID" value="Gr19_v10_g7274"/>
</dbReference>
<accession>A0A914I6R7</accession>
<keyword evidence="2" id="KW-1185">Reference proteome</keyword>